<protein>
    <submittedName>
        <fullName evidence="1">Uncharacterized protein</fullName>
    </submittedName>
</protein>
<dbReference type="Proteomes" id="UP001454036">
    <property type="component" value="Unassembled WGS sequence"/>
</dbReference>
<dbReference type="AlphaFoldDB" id="A0AAV3QJ05"/>
<gene>
    <name evidence="1" type="ORF">LIER_19372</name>
</gene>
<evidence type="ECO:0000313" key="2">
    <source>
        <dbReference type="Proteomes" id="UP001454036"/>
    </source>
</evidence>
<proteinExistence type="predicted"/>
<evidence type="ECO:0000313" key="1">
    <source>
        <dbReference type="EMBL" id="GAA0163530.1"/>
    </source>
</evidence>
<keyword evidence="2" id="KW-1185">Reference proteome</keyword>
<comment type="caution">
    <text evidence="1">The sequence shown here is derived from an EMBL/GenBank/DDBJ whole genome shotgun (WGS) entry which is preliminary data.</text>
</comment>
<sequence>MTPSITIFWDHGVRVQRTLCWCIWRIISCIGLARHICFFCASSRFNESIYLLADKPISCQNLIYLSLNLLFPGEVNLPLNFIMNVPHRVAGSIGRTIFGLSTTVVKRIEMCRFGKGRIVFLLGPWSSIVLPLASERSS</sequence>
<name>A0AAV3QJ05_LITER</name>
<organism evidence="1 2">
    <name type="scientific">Lithospermum erythrorhizon</name>
    <name type="common">Purple gromwell</name>
    <name type="synonym">Lithospermum officinale var. erythrorhizon</name>
    <dbReference type="NCBI Taxonomy" id="34254"/>
    <lineage>
        <taxon>Eukaryota</taxon>
        <taxon>Viridiplantae</taxon>
        <taxon>Streptophyta</taxon>
        <taxon>Embryophyta</taxon>
        <taxon>Tracheophyta</taxon>
        <taxon>Spermatophyta</taxon>
        <taxon>Magnoliopsida</taxon>
        <taxon>eudicotyledons</taxon>
        <taxon>Gunneridae</taxon>
        <taxon>Pentapetalae</taxon>
        <taxon>asterids</taxon>
        <taxon>lamiids</taxon>
        <taxon>Boraginales</taxon>
        <taxon>Boraginaceae</taxon>
        <taxon>Boraginoideae</taxon>
        <taxon>Lithospermeae</taxon>
        <taxon>Lithospermum</taxon>
    </lineage>
</organism>
<dbReference type="EMBL" id="BAABME010004782">
    <property type="protein sequence ID" value="GAA0163530.1"/>
    <property type="molecule type" value="Genomic_DNA"/>
</dbReference>
<accession>A0AAV3QJ05</accession>
<reference evidence="1 2" key="1">
    <citation type="submission" date="2024-01" db="EMBL/GenBank/DDBJ databases">
        <title>The complete chloroplast genome sequence of Lithospermum erythrorhizon: insights into the phylogenetic relationship among Boraginaceae species and the maternal lineages of purple gromwells.</title>
        <authorList>
            <person name="Okada T."/>
            <person name="Watanabe K."/>
        </authorList>
    </citation>
    <scope>NUCLEOTIDE SEQUENCE [LARGE SCALE GENOMIC DNA]</scope>
</reference>